<organism evidence="2 3">
    <name type="scientific">Mycoemilia scoparia</name>
    <dbReference type="NCBI Taxonomy" id="417184"/>
    <lineage>
        <taxon>Eukaryota</taxon>
        <taxon>Fungi</taxon>
        <taxon>Fungi incertae sedis</taxon>
        <taxon>Zoopagomycota</taxon>
        <taxon>Kickxellomycotina</taxon>
        <taxon>Kickxellomycetes</taxon>
        <taxon>Kickxellales</taxon>
        <taxon>Kickxellaceae</taxon>
        <taxon>Mycoemilia</taxon>
    </lineage>
</organism>
<comment type="caution">
    <text evidence="2">The sequence shown here is derived from an EMBL/GenBank/DDBJ whole genome shotgun (WGS) entry which is preliminary data.</text>
</comment>
<reference evidence="2" key="1">
    <citation type="submission" date="2022-07" db="EMBL/GenBank/DDBJ databases">
        <title>Phylogenomic reconstructions and comparative analyses of Kickxellomycotina fungi.</title>
        <authorList>
            <person name="Reynolds N.K."/>
            <person name="Stajich J.E."/>
            <person name="Barry K."/>
            <person name="Grigoriev I.V."/>
            <person name="Crous P."/>
            <person name="Smith M.E."/>
        </authorList>
    </citation>
    <scope>NUCLEOTIDE SEQUENCE</scope>
    <source>
        <strain evidence="2">NBRC 100468</strain>
    </source>
</reference>
<evidence type="ECO:0000256" key="1">
    <source>
        <dbReference type="SAM" id="SignalP"/>
    </source>
</evidence>
<gene>
    <name evidence="2" type="ORF">H4219_005933</name>
</gene>
<dbReference type="Proteomes" id="UP001150538">
    <property type="component" value="Unassembled WGS sequence"/>
</dbReference>
<proteinExistence type="predicted"/>
<accession>A0A9W7ZRG3</accession>
<protein>
    <submittedName>
        <fullName evidence="2">Uncharacterized protein</fullName>
    </submittedName>
</protein>
<dbReference type="AlphaFoldDB" id="A0A9W7ZRG3"/>
<feature type="chain" id="PRO_5040751260" evidence="1">
    <location>
        <begin position="21"/>
        <end position="101"/>
    </location>
</feature>
<evidence type="ECO:0000313" key="2">
    <source>
        <dbReference type="EMBL" id="KAJ1911456.1"/>
    </source>
</evidence>
<feature type="signal peptide" evidence="1">
    <location>
        <begin position="1"/>
        <end position="20"/>
    </location>
</feature>
<evidence type="ECO:0000313" key="3">
    <source>
        <dbReference type="Proteomes" id="UP001150538"/>
    </source>
</evidence>
<sequence length="101" mass="11390">MKYITTLVFSTLLVAGAVQAAYGTTGPEPKKYFYCSSTNKDSDNKYSTVYACYSGAREFGWEVHQQGNYARCKFVKNTPEQIEKFTVGCANTNTKFYKKGF</sequence>
<dbReference type="EMBL" id="JANBPU010000447">
    <property type="protein sequence ID" value="KAJ1911456.1"/>
    <property type="molecule type" value="Genomic_DNA"/>
</dbReference>
<name>A0A9W7ZRG3_9FUNG</name>
<keyword evidence="3" id="KW-1185">Reference proteome</keyword>
<keyword evidence="1" id="KW-0732">Signal</keyword>